<gene>
    <name evidence="2" type="ordered locus">Hoch_1470</name>
</gene>
<dbReference type="KEGG" id="hoh:Hoch_1470"/>
<evidence type="ECO:0000256" key="1">
    <source>
        <dbReference type="PROSITE-ProRule" id="PRU00221"/>
    </source>
</evidence>
<dbReference type="HOGENOM" id="CLU_000288_57_18_7"/>
<evidence type="ECO:0000313" key="3">
    <source>
        <dbReference type="Proteomes" id="UP000001880"/>
    </source>
</evidence>
<dbReference type="Pfam" id="PF00400">
    <property type="entry name" value="WD40"/>
    <property type="match status" value="3"/>
</dbReference>
<dbReference type="PANTHER" id="PTHR19879">
    <property type="entry name" value="TRANSCRIPTION INITIATION FACTOR TFIID"/>
    <property type="match status" value="1"/>
</dbReference>
<keyword evidence="1" id="KW-0853">WD repeat</keyword>
<keyword evidence="3" id="KW-1185">Reference proteome</keyword>
<dbReference type="InterPro" id="IPR001680">
    <property type="entry name" value="WD40_rpt"/>
</dbReference>
<dbReference type="InterPro" id="IPR036322">
    <property type="entry name" value="WD40_repeat_dom_sf"/>
</dbReference>
<dbReference type="eggNOG" id="COG2319">
    <property type="taxonomic scope" value="Bacteria"/>
</dbReference>
<dbReference type="STRING" id="502025.Hoch_1470"/>
<dbReference type="RefSeq" id="WP_012826632.1">
    <property type="nucleotide sequence ID" value="NC_013440.1"/>
</dbReference>
<dbReference type="PANTHER" id="PTHR19879:SF9">
    <property type="entry name" value="TRANSCRIPTION INITIATION FACTOR TFIID SUBUNIT 5"/>
    <property type="match status" value="1"/>
</dbReference>
<dbReference type="EMBL" id="CP001804">
    <property type="protein sequence ID" value="ACY14023.1"/>
    <property type="molecule type" value="Genomic_DNA"/>
</dbReference>
<dbReference type="Gene3D" id="2.130.10.10">
    <property type="entry name" value="YVTN repeat-like/Quinoprotein amine dehydrogenase"/>
    <property type="match status" value="2"/>
</dbReference>
<feature type="repeat" description="WD" evidence="1">
    <location>
        <begin position="160"/>
        <end position="181"/>
    </location>
</feature>
<dbReference type="OrthoDB" id="5391607at2"/>
<proteinExistence type="predicted"/>
<organism evidence="2 3">
    <name type="scientific">Haliangium ochraceum (strain DSM 14365 / JCM 11303 / SMP-2)</name>
    <dbReference type="NCBI Taxonomy" id="502025"/>
    <lineage>
        <taxon>Bacteria</taxon>
        <taxon>Pseudomonadati</taxon>
        <taxon>Myxococcota</taxon>
        <taxon>Polyangia</taxon>
        <taxon>Haliangiales</taxon>
        <taxon>Kofleriaceae</taxon>
        <taxon>Haliangium</taxon>
    </lineage>
</organism>
<evidence type="ECO:0000313" key="2">
    <source>
        <dbReference type="EMBL" id="ACY14023.1"/>
    </source>
</evidence>
<feature type="repeat" description="WD" evidence="1">
    <location>
        <begin position="118"/>
        <end position="150"/>
    </location>
</feature>
<feature type="repeat" description="WD" evidence="1">
    <location>
        <begin position="76"/>
        <end position="109"/>
    </location>
</feature>
<sequence>MYAARFSPDGEYVLATGFAPRLRVRRADEEGATVAVCELGAGSYAVAFDPAGTRLAAGNTNIEVWPADCRGSPVVLRGHTDAIRSLEFSPDGARLVSASDDKTVRVWQLGGSAAPVVLRGHSALVWAANFRPDGTRVVSASEDKTIRVWNADGSGVPLVLRGHEDGVRSVEFSPDGQRIVL</sequence>
<accession>D0LUY3</accession>
<dbReference type="PROSITE" id="PS50082">
    <property type="entry name" value="WD_REPEATS_2"/>
    <property type="match status" value="3"/>
</dbReference>
<dbReference type="AlphaFoldDB" id="D0LUY3"/>
<dbReference type="Proteomes" id="UP000001880">
    <property type="component" value="Chromosome"/>
</dbReference>
<dbReference type="InterPro" id="IPR015943">
    <property type="entry name" value="WD40/YVTN_repeat-like_dom_sf"/>
</dbReference>
<reference evidence="2 3" key="1">
    <citation type="journal article" date="2010" name="Stand. Genomic Sci.">
        <title>Complete genome sequence of Haliangium ochraceum type strain (SMP-2).</title>
        <authorList>
            <consortium name="US DOE Joint Genome Institute (JGI-PGF)"/>
            <person name="Ivanova N."/>
            <person name="Daum C."/>
            <person name="Lang E."/>
            <person name="Abt B."/>
            <person name="Kopitz M."/>
            <person name="Saunders E."/>
            <person name="Lapidus A."/>
            <person name="Lucas S."/>
            <person name="Glavina Del Rio T."/>
            <person name="Nolan M."/>
            <person name="Tice H."/>
            <person name="Copeland A."/>
            <person name="Cheng J.F."/>
            <person name="Chen F."/>
            <person name="Bruce D."/>
            <person name="Goodwin L."/>
            <person name="Pitluck S."/>
            <person name="Mavromatis K."/>
            <person name="Pati A."/>
            <person name="Mikhailova N."/>
            <person name="Chen A."/>
            <person name="Palaniappan K."/>
            <person name="Land M."/>
            <person name="Hauser L."/>
            <person name="Chang Y.J."/>
            <person name="Jeffries C.D."/>
            <person name="Detter J.C."/>
            <person name="Brettin T."/>
            <person name="Rohde M."/>
            <person name="Goker M."/>
            <person name="Bristow J."/>
            <person name="Markowitz V."/>
            <person name="Eisen J.A."/>
            <person name="Hugenholtz P."/>
            <person name="Kyrpides N.C."/>
            <person name="Klenk H.P."/>
        </authorList>
    </citation>
    <scope>NUCLEOTIDE SEQUENCE [LARGE SCALE GENOMIC DNA]</scope>
    <source>
        <strain evidence="3">DSM 14365 / CIP 107738 / JCM 11303 / AJ 13395 / SMP-2</strain>
    </source>
</reference>
<dbReference type="PROSITE" id="PS50294">
    <property type="entry name" value="WD_REPEATS_REGION"/>
    <property type="match status" value="3"/>
</dbReference>
<protein>
    <submittedName>
        <fullName evidence="2">WD40 repeat, subgroup</fullName>
    </submittedName>
</protein>
<dbReference type="SUPFAM" id="SSF50978">
    <property type="entry name" value="WD40 repeat-like"/>
    <property type="match status" value="1"/>
</dbReference>
<name>D0LUY3_HALO1</name>
<dbReference type="SMART" id="SM00320">
    <property type="entry name" value="WD40"/>
    <property type="match status" value="3"/>
</dbReference>